<keyword evidence="5" id="KW-1185">Reference proteome</keyword>
<dbReference type="GO" id="GO:0016787">
    <property type="term" value="F:hydrolase activity"/>
    <property type="evidence" value="ECO:0007669"/>
    <property type="project" value="InterPro"/>
</dbReference>
<dbReference type="EMBL" id="AQQW01000003">
    <property type="protein sequence ID" value="ETW13766.1"/>
    <property type="molecule type" value="Genomic_DNA"/>
</dbReference>
<protein>
    <recommendedName>
        <fullName evidence="3">Amidohydrolase-related domain-containing protein</fullName>
    </recommendedName>
</protein>
<dbReference type="STRING" id="1379903.ATO8_07046"/>
<proteinExistence type="inferred from homology"/>
<dbReference type="InterPro" id="IPR032466">
    <property type="entry name" value="Metal_Hydrolase"/>
</dbReference>
<comment type="caution">
    <text evidence="4">The sequence shown here is derived from an EMBL/GenBank/DDBJ whole genome shotgun (WGS) entry which is preliminary data.</text>
</comment>
<reference evidence="4 5" key="1">
    <citation type="journal article" date="2014" name="Antonie Van Leeuwenhoek">
        <title>Roseivivax atlanticus sp. nov., isolated from surface seawater of the Atlantic Ocean.</title>
        <authorList>
            <person name="Li G."/>
            <person name="Lai Q."/>
            <person name="Liu X."/>
            <person name="Sun F."/>
            <person name="Shao Z."/>
        </authorList>
    </citation>
    <scope>NUCLEOTIDE SEQUENCE [LARGE SCALE GENOMIC DNA]</scope>
    <source>
        <strain evidence="4 5">22II-s10s</strain>
    </source>
</reference>
<dbReference type="Gene3D" id="3.20.20.140">
    <property type="entry name" value="Metal-dependent hydrolases"/>
    <property type="match status" value="1"/>
</dbReference>
<dbReference type="RefSeq" id="WP_051487479.1">
    <property type="nucleotide sequence ID" value="NZ_AQQW01000003.1"/>
</dbReference>
<dbReference type="PATRIC" id="fig|1317118.6.peg.1457"/>
<evidence type="ECO:0000256" key="2">
    <source>
        <dbReference type="SAM" id="MobiDB-lite"/>
    </source>
</evidence>
<dbReference type="PANTHER" id="PTHR43569:SF1">
    <property type="entry name" value="BLL3371 PROTEIN"/>
    <property type="match status" value="1"/>
</dbReference>
<gene>
    <name evidence="4" type="ORF">ATO8_07046</name>
</gene>
<dbReference type="AlphaFoldDB" id="W4HNR2"/>
<dbReference type="Pfam" id="PF04909">
    <property type="entry name" value="Amidohydro_2"/>
    <property type="match status" value="1"/>
</dbReference>
<evidence type="ECO:0000259" key="3">
    <source>
        <dbReference type="Pfam" id="PF04909"/>
    </source>
</evidence>
<evidence type="ECO:0000256" key="1">
    <source>
        <dbReference type="ARBA" id="ARBA00038310"/>
    </source>
</evidence>
<organism evidence="4 5">
    <name type="scientific">Roseivivax marinus</name>
    <dbReference type="NCBI Taxonomy" id="1379903"/>
    <lineage>
        <taxon>Bacteria</taxon>
        <taxon>Pseudomonadati</taxon>
        <taxon>Pseudomonadota</taxon>
        <taxon>Alphaproteobacteria</taxon>
        <taxon>Rhodobacterales</taxon>
        <taxon>Roseobacteraceae</taxon>
        <taxon>Roseivivax</taxon>
    </lineage>
</organism>
<evidence type="ECO:0000313" key="5">
    <source>
        <dbReference type="Proteomes" id="UP000019063"/>
    </source>
</evidence>
<dbReference type="InterPro" id="IPR006680">
    <property type="entry name" value="Amidohydro-rel"/>
</dbReference>
<dbReference type="eggNOG" id="COG3618">
    <property type="taxonomic scope" value="Bacteria"/>
</dbReference>
<dbReference type="Proteomes" id="UP000019063">
    <property type="component" value="Unassembled WGS sequence"/>
</dbReference>
<accession>W4HNR2</accession>
<dbReference type="PANTHER" id="PTHR43569">
    <property type="entry name" value="AMIDOHYDROLASE"/>
    <property type="match status" value="1"/>
</dbReference>
<evidence type="ECO:0000313" key="4">
    <source>
        <dbReference type="EMBL" id="ETW13766.1"/>
    </source>
</evidence>
<feature type="domain" description="Amidohydrolase-related" evidence="3">
    <location>
        <begin position="33"/>
        <end position="333"/>
    </location>
</feature>
<dbReference type="SUPFAM" id="SSF51556">
    <property type="entry name" value="Metallo-dependent hydrolases"/>
    <property type="match status" value="1"/>
</dbReference>
<feature type="region of interest" description="Disordered" evidence="2">
    <location>
        <begin position="136"/>
        <end position="157"/>
    </location>
</feature>
<dbReference type="InterPro" id="IPR052350">
    <property type="entry name" value="Metallo-dep_Lactonases"/>
</dbReference>
<sequence length="352" mass="38987">MTPAAAQVHAPIREDWLRRTPEEALDPGIPILDAHHHLWDRPESRYRTGEFLADVASGHDVRASIYVQCRTGYRETGPVSMRPLGEVETIRAWSADAPRHPSAIVAFADLQLGHDVRPVVEALCAAAPGRLRGIRNTTAYHPDPAVRSNPRPAPDGLSRSDAFRAGAAEVARAGLVLDVWAYQTQLGEVAELAEDLPELAIVVDHCGGPLGLGPFAARTDAQFDDWRQGIARLGRLPNVKIKIGGFGLRVFGHDYHLRDAPPHSETLAQDWRPWVDTCLAHFGPDRAMFESNFPVDKGMFSYVALWNAFKRLSAPFGPDERDALFWRTAARTYAVDFPAHTIEEDDVCQDTR</sequence>
<name>W4HNR2_9RHOB</name>
<comment type="similarity">
    <text evidence="1">Belongs to the metallo-dependent hydrolases superfamily.</text>
</comment>